<keyword evidence="1" id="KW-0812">Transmembrane</keyword>
<reference evidence="3" key="1">
    <citation type="submission" date="2021-03" db="EMBL/GenBank/DDBJ databases">
        <title>Bacillus suaedae sp. nov., isolated from Suaeda aralocaspica.</title>
        <authorList>
            <person name="Lei R.F.R."/>
        </authorList>
    </citation>
    <scope>NUCLEOTIDE SEQUENCE</scope>
    <source>
        <strain evidence="3">YZJH907-2</strain>
    </source>
</reference>
<organism evidence="3 4">
    <name type="scientific">Halalkalibacter suaedae</name>
    <dbReference type="NCBI Taxonomy" id="2822140"/>
    <lineage>
        <taxon>Bacteria</taxon>
        <taxon>Bacillati</taxon>
        <taxon>Bacillota</taxon>
        <taxon>Bacilli</taxon>
        <taxon>Bacillales</taxon>
        <taxon>Bacillaceae</taxon>
        <taxon>Halalkalibacter</taxon>
    </lineage>
</organism>
<dbReference type="EMBL" id="JAGKSQ010000001">
    <property type="protein sequence ID" value="MBP3949676.1"/>
    <property type="molecule type" value="Genomic_DNA"/>
</dbReference>
<proteinExistence type="predicted"/>
<gene>
    <name evidence="3" type="ORF">J7W16_00925</name>
</gene>
<feature type="transmembrane region" description="Helical" evidence="1">
    <location>
        <begin position="57"/>
        <end position="74"/>
    </location>
</feature>
<evidence type="ECO:0000313" key="4">
    <source>
        <dbReference type="Proteomes" id="UP000678228"/>
    </source>
</evidence>
<feature type="transmembrane region" description="Helical" evidence="1">
    <location>
        <begin position="31"/>
        <end position="50"/>
    </location>
</feature>
<feature type="domain" description="LiaI-LiaF-like transmembrane region" evidence="2">
    <location>
        <begin position="5"/>
        <end position="46"/>
    </location>
</feature>
<comment type="caution">
    <text evidence="3">The sequence shown here is derived from an EMBL/GenBank/DDBJ whole genome shotgun (WGS) entry which is preliminary data.</text>
</comment>
<dbReference type="InterPro" id="IPR043726">
    <property type="entry name" value="LiaI-LiaF-like_TM1"/>
</dbReference>
<evidence type="ECO:0000256" key="1">
    <source>
        <dbReference type="SAM" id="Phobius"/>
    </source>
</evidence>
<keyword evidence="4" id="KW-1185">Reference proteome</keyword>
<protein>
    <recommendedName>
        <fullName evidence="2">LiaI-LiaF-like transmembrane region domain-containing protein</fullName>
    </recommendedName>
</protein>
<sequence length="151" mass="17293">MQQRLFLGSLLLGVGCYYLLQQFSFPMLNRYLTWPTLLLVFGIAFLIQAYRGKEYSFLFPGALLTGLAIHFHSVDQFHWWPSHWGAYCLIIGVSFLLSYLKTKKDGLVPGLIFICLSLVAFLSLQDIFSFASSLWPVILIVIGFYLLVKKK</sequence>
<dbReference type="AlphaFoldDB" id="A0A941AM98"/>
<dbReference type="Proteomes" id="UP000678228">
    <property type="component" value="Unassembled WGS sequence"/>
</dbReference>
<keyword evidence="1" id="KW-1133">Transmembrane helix</keyword>
<evidence type="ECO:0000259" key="2">
    <source>
        <dbReference type="Pfam" id="PF18917"/>
    </source>
</evidence>
<accession>A0A941AM98</accession>
<dbReference type="Pfam" id="PF18917">
    <property type="entry name" value="LiaI-LiaF-like_TM1"/>
    <property type="match status" value="1"/>
</dbReference>
<feature type="transmembrane region" description="Helical" evidence="1">
    <location>
        <begin position="130"/>
        <end position="148"/>
    </location>
</feature>
<keyword evidence="1" id="KW-0472">Membrane</keyword>
<evidence type="ECO:0000313" key="3">
    <source>
        <dbReference type="EMBL" id="MBP3949676.1"/>
    </source>
</evidence>
<feature type="transmembrane region" description="Helical" evidence="1">
    <location>
        <begin position="107"/>
        <end position="124"/>
    </location>
</feature>
<feature type="transmembrane region" description="Helical" evidence="1">
    <location>
        <begin position="80"/>
        <end position="100"/>
    </location>
</feature>
<dbReference type="PROSITE" id="PS51257">
    <property type="entry name" value="PROKAR_LIPOPROTEIN"/>
    <property type="match status" value="1"/>
</dbReference>
<dbReference type="RefSeq" id="WP_210595053.1">
    <property type="nucleotide sequence ID" value="NZ_JAGKSQ010000001.1"/>
</dbReference>
<name>A0A941AM98_9BACI</name>